<feature type="transmembrane region" description="Helical" evidence="8">
    <location>
        <begin position="20"/>
        <end position="41"/>
    </location>
</feature>
<keyword evidence="4 6" id="KW-0479">Metal-binding</keyword>
<keyword evidence="8" id="KW-0812">Transmembrane</keyword>
<feature type="binding site" description="axial binding residue" evidence="6">
    <location>
        <position position="451"/>
    </location>
    <ligand>
        <name>heme</name>
        <dbReference type="ChEBI" id="CHEBI:30413"/>
    </ligand>
    <ligandPart>
        <name>Fe</name>
        <dbReference type="ChEBI" id="CHEBI:18248"/>
    </ligandPart>
</feature>
<keyword evidence="5 6" id="KW-0408">Iron</keyword>
<comment type="similarity">
    <text evidence="2 7">Belongs to the cytochrome P450 family.</text>
</comment>
<evidence type="ECO:0000256" key="4">
    <source>
        <dbReference type="ARBA" id="ARBA00022723"/>
    </source>
</evidence>
<evidence type="ECO:0000256" key="7">
    <source>
        <dbReference type="RuleBase" id="RU000461"/>
    </source>
</evidence>
<dbReference type="GO" id="GO:0005506">
    <property type="term" value="F:iron ion binding"/>
    <property type="evidence" value="ECO:0007669"/>
    <property type="project" value="InterPro"/>
</dbReference>
<dbReference type="InterPro" id="IPR050121">
    <property type="entry name" value="Cytochrome_P450_monoxygenase"/>
</dbReference>
<evidence type="ECO:0000256" key="6">
    <source>
        <dbReference type="PIRSR" id="PIRSR602401-1"/>
    </source>
</evidence>
<evidence type="ECO:0000256" key="8">
    <source>
        <dbReference type="SAM" id="Phobius"/>
    </source>
</evidence>
<accession>A0A4S8SD82</accession>
<reference evidence="9 10" key="1">
    <citation type="submission" date="2018-10" db="EMBL/GenBank/DDBJ databases">
        <title>Fifty Aureobasidium pullulans genomes reveal a recombining polyextremotolerant generalist.</title>
        <authorList>
            <person name="Gostincar C."/>
            <person name="Turk M."/>
            <person name="Zajc J."/>
            <person name="Gunde-Cimerman N."/>
        </authorList>
    </citation>
    <scope>NUCLEOTIDE SEQUENCE [LARGE SCALE GENOMIC DNA]</scope>
    <source>
        <strain evidence="9 10">EXF-11900</strain>
    </source>
</reference>
<dbReference type="EMBL" id="QZAF01000335">
    <property type="protein sequence ID" value="THV68299.1"/>
    <property type="molecule type" value="Genomic_DNA"/>
</dbReference>
<dbReference type="CDD" id="cd11058">
    <property type="entry name" value="CYP60B-like"/>
    <property type="match status" value="1"/>
</dbReference>
<name>A0A4S8SD82_AURPU</name>
<evidence type="ECO:0000256" key="5">
    <source>
        <dbReference type="ARBA" id="ARBA00023004"/>
    </source>
</evidence>
<dbReference type="PANTHER" id="PTHR24305:SF210">
    <property type="entry name" value="CYTOCHROME P450 MONOOXYGENASE ASQL-RELATED"/>
    <property type="match status" value="1"/>
</dbReference>
<evidence type="ECO:0000313" key="10">
    <source>
        <dbReference type="Proteomes" id="UP000304951"/>
    </source>
</evidence>
<keyword evidence="7" id="KW-0503">Monooxygenase</keyword>
<evidence type="ECO:0000313" key="9">
    <source>
        <dbReference type="EMBL" id="THV68299.1"/>
    </source>
</evidence>
<dbReference type="InterPro" id="IPR002401">
    <property type="entry name" value="Cyt_P450_E_grp-I"/>
</dbReference>
<dbReference type="PANTHER" id="PTHR24305">
    <property type="entry name" value="CYTOCHROME P450"/>
    <property type="match status" value="1"/>
</dbReference>
<dbReference type="PRINTS" id="PR00385">
    <property type="entry name" value="P450"/>
</dbReference>
<keyword evidence="3 6" id="KW-0349">Heme</keyword>
<evidence type="ECO:0000256" key="1">
    <source>
        <dbReference type="ARBA" id="ARBA00001971"/>
    </source>
</evidence>
<keyword evidence="8" id="KW-0472">Membrane</keyword>
<comment type="cofactor">
    <cofactor evidence="1 6">
        <name>heme</name>
        <dbReference type="ChEBI" id="CHEBI:30413"/>
    </cofactor>
</comment>
<dbReference type="GO" id="GO:0020037">
    <property type="term" value="F:heme binding"/>
    <property type="evidence" value="ECO:0007669"/>
    <property type="project" value="InterPro"/>
</dbReference>
<organism evidence="9 10">
    <name type="scientific">Aureobasidium pullulans</name>
    <name type="common">Black yeast</name>
    <name type="synonym">Pullularia pullulans</name>
    <dbReference type="NCBI Taxonomy" id="5580"/>
    <lineage>
        <taxon>Eukaryota</taxon>
        <taxon>Fungi</taxon>
        <taxon>Dikarya</taxon>
        <taxon>Ascomycota</taxon>
        <taxon>Pezizomycotina</taxon>
        <taxon>Dothideomycetes</taxon>
        <taxon>Dothideomycetidae</taxon>
        <taxon>Dothideales</taxon>
        <taxon>Saccotheciaceae</taxon>
        <taxon>Aureobasidium</taxon>
    </lineage>
</organism>
<dbReference type="AlphaFoldDB" id="A0A4S8SD82"/>
<keyword evidence="8" id="KW-1133">Transmembrane helix</keyword>
<dbReference type="SUPFAM" id="SSF48264">
    <property type="entry name" value="Cytochrome P450"/>
    <property type="match status" value="1"/>
</dbReference>
<protein>
    <submittedName>
        <fullName evidence="9">Cytochrome P450</fullName>
    </submittedName>
</protein>
<dbReference type="GO" id="GO:0004497">
    <property type="term" value="F:monooxygenase activity"/>
    <property type="evidence" value="ECO:0007669"/>
    <property type="project" value="UniProtKB-KW"/>
</dbReference>
<dbReference type="InterPro" id="IPR001128">
    <property type="entry name" value="Cyt_P450"/>
</dbReference>
<dbReference type="InterPro" id="IPR017972">
    <property type="entry name" value="Cyt_P450_CS"/>
</dbReference>
<evidence type="ECO:0000256" key="2">
    <source>
        <dbReference type="ARBA" id="ARBA00010617"/>
    </source>
</evidence>
<sequence length="513" mass="58888">MAYSSFCSISTMFSEQIIKAAGYLLTGVVLYSTSIVFYNLYINPLSKYPGSWLYTSTPFPRLWLYISGREPFVVLDMHKRYGPIVRIAPNELSSIDQQAWKDIYGHKNNNPKDPTFYPFAPDTKNSLILANDEDHHRMRKMFLPAFSARALRDQNDMLNHYVRKLVEALKEKQKNGEKVDLVKFYNFTTFDVIADLCFGESLGLLEKQEYTPWLQGIFDQIFLACSSRTVQYFPLLWMIVQKFMPKSLTDAANASFKHSSDRVDKRLAMDTDRPDIFGLVLKHKDGANMSRQMMYSNADLLMIAGTETTAIMLSGLTYNLLRNPGPMKRLTAEIRERFASEDDITIDELPRLPYLTACIEEGLRTYPSVAEGVRRKTKPGTATEICGQWIPPNVGVSVPHYAAYHSEYNFVEPDSFIPERWLAEGIDGHDPRFAADKKSAMNPFSTGPRNCIGMNLAYHEMRLIIAHLLWNFDLEADGVPRDWLKQEVHVVWDKKPLMVGFRHRSRVTFETTT</sequence>
<keyword evidence="7" id="KW-0560">Oxidoreductase</keyword>
<dbReference type="GO" id="GO:0016705">
    <property type="term" value="F:oxidoreductase activity, acting on paired donors, with incorporation or reduction of molecular oxygen"/>
    <property type="evidence" value="ECO:0007669"/>
    <property type="project" value="InterPro"/>
</dbReference>
<proteinExistence type="inferred from homology"/>
<evidence type="ECO:0000256" key="3">
    <source>
        <dbReference type="ARBA" id="ARBA00022617"/>
    </source>
</evidence>
<dbReference type="Pfam" id="PF00067">
    <property type="entry name" value="p450"/>
    <property type="match status" value="1"/>
</dbReference>
<dbReference type="PROSITE" id="PS00086">
    <property type="entry name" value="CYTOCHROME_P450"/>
    <property type="match status" value="1"/>
</dbReference>
<gene>
    <name evidence="9" type="ORF">D6D28_06831</name>
</gene>
<dbReference type="PRINTS" id="PR00463">
    <property type="entry name" value="EP450I"/>
</dbReference>
<comment type="caution">
    <text evidence="9">The sequence shown here is derived from an EMBL/GenBank/DDBJ whole genome shotgun (WGS) entry which is preliminary data.</text>
</comment>
<dbReference type="Proteomes" id="UP000304951">
    <property type="component" value="Unassembled WGS sequence"/>
</dbReference>
<dbReference type="InterPro" id="IPR036396">
    <property type="entry name" value="Cyt_P450_sf"/>
</dbReference>
<dbReference type="Gene3D" id="1.10.630.10">
    <property type="entry name" value="Cytochrome P450"/>
    <property type="match status" value="1"/>
</dbReference>